<dbReference type="GO" id="GO:0000160">
    <property type="term" value="P:phosphorelay signal transduction system"/>
    <property type="evidence" value="ECO:0007669"/>
    <property type="project" value="InterPro"/>
</dbReference>
<dbReference type="InterPro" id="IPR016032">
    <property type="entry name" value="Sig_transdc_resp-reg_C-effctor"/>
</dbReference>
<sequence>MPGVRTSGRHCRVLLSESNELVRAGVVSILEAEPDISVVAEAVSGGNMGALIRRHTPNVVVSEGEGALRSSFSELPVVAMCESVAELDHVVRIGARGIVLRSDARRQLVRAVREVVAGNAYIAPSAAGYVLDQLGARIPAIDPTLSRGIELLTAREREVLRLIALGLSTAEVAHTLRRSRATVKSHISHLLAKLGVQDRGQAIALAYRVGLVSVGEARTESLHAEPAYCSTALSG</sequence>
<dbReference type="PRINTS" id="PR00038">
    <property type="entry name" value="HTHLUXR"/>
</dbReference>
<organism evidence="7 8">
    <name type="scientific">Nocardia pseudobrasiliensis</name>
    <dbReference type="NCBI Taxonomy" id="45979"/>
    <lineage>
        <taxon>Bacteria</taxon>
        <taxon>Bacillati</taxon>
        <taxon>Actinomycetota</taxon>
        <taxon>Actinomycetes</taxon>
        <taxon>Mycobacteriales</taxon>
        <taxon>Nocardiaceae</taxon>
        <taxon>Nocardia</taxon>
    </lineage>
</organism>
<evidence type="ECO:0000256" key="4">
    <source>
        <dbReference type="PROSITE-ProRule" id="PRU00169"/>
    </source>
</evidence>
<keyword evidence="8" id="KW-1185">Reference proteome</keyword>
<dbReference type="SMART" id="SM00421">
    <property type="entry name" value="HTH_LUXR"/>
    <property type="match status" value="1"/>
</dbReference>
<dbReference type="InterPro" id="IPR011006">
    <property type="entry name" value="CheY-like_superfamily"/>
</dbReference>
<dbReference type="PROSITE" id="PS50043">
    <property type="entry name" value="HTH_LUXR_2"/>
    <property type="match status" value="1"/>
</dbReference>
<dbReference type="PANTHER" id="PTHR43214:SF24">
    <property type="entry name" value="TRANSCRIPTIONAL REGULATORY PROTEIN NARL-RELATED"/>
    <property type="match status" value="1"/>
</dbReference>
<dbReference type="STRING" id="1210086.GCA_001613105_03273"/>
<protein>
    <submittedName>
        <fullName evidence="7">Transcriptional regulator</fullName>
    </submittedName>
</protein>
<evidence type="ECO:0000256" key="2">
    <source>
        <dbReference type="ARBA" id="ARBA00023125"/>
    </source>
</evidence>
<keyword evidence="2" id="KW-0238">DNA-binding</keyword>
<evidence type="ECO:0000313" key="7">
    <source>
        <dbReference type="EMBL" id="RDI65025.1"/>
    </source>
</evidence>
<dbReference type="CDD" id="cd06170">
    <property type="entry name" value="LuxR_C_like"/>
    <property type="match status" value="1"/>
</dbReference>
<keyword evidence="1" id="KW-0805">Transcription regulation</keyword>
<dbReference type="GO" id="GO:0006355">
    <property type="term" value="P:regulation of DNA-templated transcription"/>
    <property type="evidence" value="ECO:0007669"/>
    <property type="project" value="InterPro"/>
</dbReference>
<reference evidence="7 8" key="1">
    <citation type="submission" date="2018-07" db="EMBL/GenBank/DDBJ databases">
        <title>Genomic Encyclopedia of Type Strains, Phase IV (KMG-IV): sequencing the most valuable type-strain genomes for metagenomic binning, comparative biology and taxonomic classification.</title>
        <authorList>
            <person name="Goeker M."/>
        </authorList>
    </citation>
    <scope>NUCLEOTIDE SEQUENCE [LARGE SCALE GENOMIC DNA]</scope>
    <source>
        <strain evidence="7 8">DSM 44290</strain>
    </source>
</reference>
<dbReference type="Pfam" id="PF00196">
    <property type="entry name" value="GerE"/>
    <property type="match status" value="1"/>
</dbReference>
<feature type="domain" description="HTH luxR-type" evidence="5">
    <location>
        <begin position="145"/>
        <end position="210"/>
    </location>
</feature>
<dbReference type="EMBL" id="QQBC01000007">
    <property type="protein sequence ID" value="RDI65025.1"/>
    <property type="molecule type" value="Genomic_DNA"/>
</dbReference>
<proteinExistence type="predicted"/>
<dbReference type="Proteomes" id="UP000254869">
    <property type="component" value="Unassembled WGS sequence"/>
</dbReference>
<dbReference type="PROSITE" id="PS00622">
    <property type="entry name" value="HTH_LUXR_1"/>
    <property type="match status" value="1"/>
</dbReference>
<dbReference type="PANTHER" id="PTHR43214">
    <property type="entry name" value="TWO-COMPONENT RESPONSE REGULATOR"/>
    <property type="match status" value="1"/>
</dbReference>
<evidence type="ECO:0000259" key="6">
    <source>
        <dbReference type="PROSITE" id="PS50110"/>
    </source>
</evidence>
<feature type="domain" description="Response regulatory" evidence="6">
    <location>
        <begin position="12"/>
        <end position="116"/>
    </location>
</feature>
<dbReference type="SUPFAM" id="SSF52172">
    <property type="entry name" value="CheY-like"/>
    <property type="match status" value="1"/>
</dbReference>
<evidence type="ECO:0000313" key="8">
    <source>
        <dbReference type="Proteomes" id="UP000254869"/>
    </source>
</evidence>
<comment type="caution">
    <text evidence="4">Lacks conserved residue(s) required for the propagation of feature annotation.</text>
</comment>
<comment type="caution">
    <text evidence="7">The sequence shown here is derived from an EMBL/GenBank/DDBJ whole genome shotgun (WGS) entry which is preliminary data.</text>
</comment>
<dbReference type="SUPFAM" id="SSF46894">
    <property type="entry name" value="C-terminal effector domain of the bipartite response regulators"/>
    <property type="match status" value="1"/>
</dbReference>
<gene>
    <name evidence="7" type="ORF">DFR76_107403</name>
</gene>
<dbReference type="InterPro" id="IPR001789">
    <property type="entry name" value="Sig_transdc_resp-reg_receiver"/>
</dbReference>
<evidence type="ECO:0000256" key="3">
    <source>
        <dbReference type="ARBA" id="ARBA00023163"/>
    </source>
</evidence>
<dbReference type="GO" id="GO:0003677">
    <property type="term" value="F:DNA binding"/>
    <property type="evidence" value="ECO:0007669"/>
    <property type="project" value="UniProtKB-KW"/>
</dbReference>
<dbReference type="AlphaFoldDB" id="A0A370I2R0"/>
<dbReference type="Gene3D" id="3.40.50.2300">
    <property type="match status" value="1"/>
</dbReference>
<accession>A0A370I2R0</accession>
<evidence type="ECO:0000259" key="5">
    <source>
        <dbReference type="PROSITE" id="PS50043"/>
    </source>
</evidence>
<keyword evidence="3" id="KW-0804">Transcription</keyword>
<name>A0A370I2R0_9NOCA</name>
<evidence type="ECO:0000256" key="1">
    <source>
        <dbReference type="ARBA" id="ARBA00023015"/>
    </source>
</evidence>
<dbReference type="InterPro" id="IPR039420">
    <property type="entry name" value="WalR-like"/>
</dbReference>
<dbReference type="PROSITE" id="PS50110">
    <property type="entry name" value="RESPONSE_REGULATORY"/>
    <property type="match status" value="1"/>
</dbReference>
<dbReference type="InterPro" id="IPR000792">
    <property type="entry name" value="Tscrpt_reg_LuxR_C"/>
</dbReference>